<feature type="non-terminal residue" evidence="24">
    <location>
        <position position="1"/>
    </location>
</feature>
<dbReference type="InterPro" id="IPR041677">
    <property type="entry name" value="DNA2/NAM7_AAA_11"/>
</dbReference>
<evidence type="ECO:0000256" key="10">
    <source>
        <dbReference type="ARBA" id="ARBA00022806"/>
    </source>
</evidence>
<keyword evidence="10 19" id="KW-0347">Helicase</keyword>
<dbReference type="GO" id="GO:0017108">
    <property type="term" value="F:5'-flap endonuclease activity"/>
    <property type="evidence" value="ECO:0007669"/>
    <property type="project" value="UniProtKB-UniRule"/>
</dbReference>
<comment type="caution">
    <text evidence="24">The sequence shown here is derived from an EMBL/GenBank/DDBJ whole genome shotgun (WGS) entry which is preliminary data.</text>
</comment>
<keyword evidence="7 19" id="KW-0547">Nucleotide-binding</keyword>
<dbReference type="AlphaFoldDB" id="A0AA38CHJ9"/>
<evidence type="ECO:0000256" key="15">
    <source>
        <dbReference type="ARBA" id="ARBA00023204"/>
    </source>
</evidence>
<keyword evidence="13 19" id="KW-0411">Iron-sulfur</keyword>
<evidence type="ECO:0000256" key="12">
    <source>
        <dbReference type="ARBA" id="ARBA00023004"/>
    </source>
</evidence>
<dbReference type="FunFam" id="3.40.50.300:FF:001170">
    <property type="entry name" value="DNA replication helicase Dna2"/>
    <property type="match status" value="1"/>
</dbReference>
<evidence type="ECO:0000256" key="7">
    <source>
        <dbReference type="ARBA" id="ARBA00022741"/>
    </source>
</evidence>
<dbReference type="EMBL" id="JAHRHJ020000010">
    <property type="protein sequence ID" value="KAH9297337.1"/>
    <property type="molecule type" value="Genomic_DNA"/>
</dbReference>
<comment type="similarity">
    <text evidence="2 19">Belongs to the DNA2/NAM7 helicase family.</text>
</comment>
<comment type="subcellular location">
    <subcellularLocation>
        <location evidence="19">Nucleus</location>
    </subcellularLocation>
    <subcellularLocation>
        <location evidence="19">Chromosome</location>
    </subcellularLocation>
</comment>
<dbReference type="GO" id="GO:0046872">
    <property type="term" value="F:metal ion binding"/>
    <property type="evidence" value="ECO:0007669"/>
    <property type="project" value="UniProtKB-UniRule"/>
</dbReference>
<dbReference type="GO" id="GO:0006281">
    <property type="term" value="P:DNA repair"/>
    <property type="evidence" value="ECO:0007669"/>
    <property type="project" value="UniProtKB-KW"/>
</dbReference>
<feature type="region of interest" description="Disordered" evidence="20">
    <location>
        <begin position="1"/>
        <end position="21"/>
    </location>
</feature>
<evidence type="ECO:0000256" key="3">
    <source>
        <dbReference type="ARBA" id="ARBA00022485"/>
    </source>
</evidence>
<keyword evidence="19" id="KW-0158">Chromosome</keyword>
<keyword evidence="4 19" id="KW-0235">DNA replication</keyword>
<keyword evidence="5 19" id="KW-0540">Nuclease</keyword>
<evidence type="ECO:0000256" key="11">
    <source>
        <dbReference type="ARBA" id="ARBA00022840"/>
    </source>
</evidence>
<dbReference type="InterPro" id="IPR026851">
    <property type="entry name" value="Dna2/JHS1_DEXXQ-box"/>
</dbReference>
<keyword evidence="12 19" id="KW-0408">Iron</keyword>
<dbReference type="Gene3D" id="3.40.50.300">
    <property type="entry name" value="P-loop containing nucleotide triphosphate hydrolases"/>
    <property type="match status" value="2"/>
</dbReference>
<keyword evidence="8 19" id="KW-0227">DNA damage</keyword>
<sequence length="913" mass="101253">AAKFQRRPLRMPKEDPRKNANGCMKAADGLPVVKLQKSNIQRGVDELEQQGLIVCLMKLKMLMTTHDVDIDVGYDDAIDMLEQHAKGIGFKILKTMGFDVKGLIVDIIAIIVADQDMQQQNVQMYTNISALPMVDFGRKDGEKQLSVSEVIDIEEMVWSPKYGLKGMVDASVRVNFDSHGSVPEEFIMPLEFKTGKGTTGQAAMEHRAQVILYTLLMSDRYLQDIGSGLLYYLHTNETQGVAVQHADVIGLMMRRNEHATNLLAASSTQLLPPMLKSYSMCQGCRHLDACTVYHKAQEGGNAESSGLGDLFNSHVRHLSNADCDFLRHWDQLIDLEAQDSQVACSEIWRKSSLQREEEGGCLSSMVLDSSYSRSGETLGKSSQYIYCFRRQDSFGHKRTYSIMQKNDDITPSARSVSLLERSFKCADHVILSTESGHVAVASGFIIEIAHSSVTLSLSHRLRLAGYREDELSTQVWRIDKDEAVSSYAIMRYNLLQLFIKSNCDDHRRKLIVDLQPPRFDSGTILSQDPAVMYVRSAKDLNDDQRRAIHKMLSAKDYALILGMPGTGKTSTMVHAVKALLARGASILLTSYTNSAVDNLLLKLKAQGIDFLRLGRNTAIHKDIQEYTIAGMEINSVKDLEAQIDQACVVGVTCLGIGNPLLANKRFDVCIVDEAGQITLPVCLGPIMFARTFVLVGDHYQLPPLVRSAEARENGMGISLFRRLSEAHPQAVYALQCQYRMCAGVMKLSNALIYGNRLRCGSSAVADARLEIKGVPKQSPWLREVLDPGRPVVFVDTDLVPGPETKVRNAINNATEASVLLKIIEAIVSGGVSVNDIGVISPYNSQVDLIRRLAAEAHIPSLEVHTIDKYQKGLGLNNMLKGKLDIEGDSLILINMIMRFRKESRKEALTKSLN</sequence>
<keyword evidence="17 19" id="KW-0511">Multifunctional enzyme</keyword>
<evidence type="ECO:0000259" key="21">
    <source>
        <dbReference type="Pfam" id="PF08696"/>
    </source>
</evidence>
<feature type="domain" description="DNA replication factor Dna2 N-terminal" evidence="21">
    <location>
        <begin position="138"/>
        <end position="174"/>
    </location>
</feature>
<dbReference type="PANTHER" id="PTHR10887">
    <property type="entry name" value="DNA2/NAM7 HELICASE FAMILY"/>
    <property type="match status" value="1"/>
</dbReference>
<keyword evidence="3 19" id="KW-0004">4Fe-4S</keyword>
<evidence type="ECO:0000259" key="23">
    <source>
        <dbReference type="Pfam" id="PF13087"/>
    </source>
</evidence>
<dbReference type="FunFam" id="3.90.320.10:FF:000001">
    <property type="entry name" value="DNA replication helicase Dna2"/>
    <property type="match status" value="1"/>
</dbReference>
<dbReference type="SUPFAM" id="SSF52540">
    <property type="entry name" value="P-loop containing nucleoside triphosphate hydrolases"/>
    <property type="match status" value="1"/>
</dbReference>
<dbReference type="EC" id="3.6.4.12" evidence="19"/>
<protein>
    <recommendedName>
        <fullName evidence="19">DNA replication ATP-dependent helicase/nuclease</fullName>
        <ecNumber evidence="19">3.1.-.-</ecNumber>
        <ecNumber evidence="19">3.6.4.12</ecNumber>
    </recommendedName>
</protein>
<evidence type="ECO:0000256" key="18">
    <source>
        <dbReference type="ARBA" id="ARBA00047995"/>
    </source>
</evidence>
<evidence type="ECO:0000256" key="5">
    <source>
        <dbReference type="ARBA" id="ARBA00022722"/>
    </source>
</evidence>
<evidence type="ECO:0000256" key="1">
    <source>
        <dbReference type="ARBA" id="ARBA00001966"/>
    </source>
</evidence>
<dbReference type="GO" id="GO:0005737">
    <property type="term" value="C:cytoplasm"/>
    <property type="evidence" value="ECO:0007669"/>
    <property type="project" value="TreeGrafter"/>
</dbReference>
<reference evidence="24 25" key="1">
    <citation type="journal article" date="2021" name="Nat. Plants">
        <title>The Taxus genome provides insights into paclitaxel biosynthesis.</title>
        <authorList>
            <person name="Xiong X."/>
            <person name="Gou J."/>
            <person name="Liao Q."/>
            <person name="Li Y."/>
            <person name="Zhou Q."/>
            <person name="Bi G."/>
            <person name="Li C."/>
            <person name="Du R."/>
            <person name="Wang X."/>
            <person name="Sun T."/>
            <person name="Guo L."/>
            <person name="Liang H."/>
            <person name="Lu P."/>
            <person name="Wu Y."/>
            <person name="Zhang Z."/>
            <person name="Ro D.K."/>
            <person name="Shang Y."/>
            <person name="Huang S."/>
            <person name="Yan J."/>
        </authorList>
    </citation>
    <scope>NUCLEOTIDE SEQUENCE [LARGE SCALE GENOMIC DNA]</scope>
    <source>
        <strain evidence="24">Ta-2019</strain>
    </source>
</reference>
<comment type="function">
    <text evidence="19">Key enzyme involved in DNA replication and DNA repair. Involved in Okazaki fragments processing by cleaving long flaps that escape FEN1: flaps that are longer than 27 nucleotides are coated by replication protein A complex (RPA), leading to recruit DNA2 which cleaves the flap until it is too short to bind RPA and becomes a substrate for FEN1. Also involved in 5'-end resection of DNA during double-strand break (DSB) repair by mediating the cleavage of 5'-ssDNA.</text>
</comment>
<evidence type="ECO:0000256" key="2">
    <source>
        <dbReference type="ARBA" id="ARBA00007913"/>
    </source>
</evidence>
<feature type="domain" description="DNA2/NAM7 helicase-like C-terminal" evidence="23">
    <location>
        <begin position="716"/>
        <end position="870"/>
    </location>
</feature>
<evidence type="ECO:0000256" key="19">
    <source>
        <dbReference type="RuleBase" id="RU367041"/>
    </source>
</evidence>
<name>A0AA38CHJ9_TAXCH</name>
<feature type="domain" description="DNA2/NAM7 helicase helicase" evidence="22">
    <location>
        <begin position="540"/>
        <end position="629"/>
    </location>
</feature>
<dbReference type="GO" id="GO:0005524">
    <property type="term" value="F:ATP binding"/>
    <property type="evidence" value="ECO:0007669"/>
    <property type="project" value="UniProtKB-UniRule"/>
</dbReference>
<feature type="compositionally biased region" description="Basic residues" evidence="20">
    <location>
        <begin position="1"/>
        <end position="10"/>
    </location>
</feature>
<dbReference type="EC" id="3.1.-.-" evidence="19"/>
<dbReference type="CDD" id="cd18808">
    <property type="entry name" value="SF1_C_Upf1"/>
    <property type="match status" value="1"/>
</dbReference>
<evidence type="ECO:0000256" key="20">
    <source>
        <dbReference type="SAM" id="MobiDB-lite"/>
    </source>
</evidence>
<evidence type="ECO:0000256" key="4">
    <source>
        <dbReference type="ARBA" id="ARBA00022705"/>
    </source>
</evidence>
<organism evidence="24 25">
    <name type="scientific">Taxus chinensis</name>
    <name type="common">Chinese yew</name>
    <name type="synonym">Taxus wallichiana var. chinensis</name>
    <dbReference type="NCBI Taxonomy" id="29808"/>
    <lineage>
        <taxon>Eukaryota</taxon>
        <taxon>Viridiplantae</taxon>
        <taxon>Streptophyta</taxon>
        <taxon>Embryophyta</taxon>
        <taxon>Tracheophyta</taxon>
        <taxon>Spermatophyta</taxon>
        <taxon>Pinopsida</taxon>
        <taxon>Pinidae</taxon>
        <taxon>Conifers II</taxon>
        <taxon>Cupressales</taxon>
        <taxon>Taxaceae</taxon>
        <taxon>Taxus</taxon>
    </lineage>
</organism>
<comment type="catalytic activity">
    <reaction evidence="18 19">
        <text>ATP + H2O = ADP + phosphate + H(+)</text>
        <dbReference type="Rhea" id="RHEA:13065"/>
        <dbReference type="ChEBI" id="CHEBI:15377"/>
        <dbReference type="ChEBI" id="CHEBI:15378"/>
        <dbReference type="ChEBI" id="CHEBI:30616"/>
        <dbReference type="ChEBI" id="CHEBI:43474"/>
        <dbReference type="ChEBI" id="CHEBI:456216"/>
        <dbReference type="EC" id="3.6.4.12"/>
    </reaction>
</comment>
<evidence type="ECO:0000256" key="17">
    <source>
        <dbReference type="ARBA" id="ARBA00023268"/>
    </source>
</evidence>
<dbReference type="CDD" id="cd18041">
    <property type="entry name" value="DEXXQc_DNA2"/>
    <property type="match status" value="1"/>
</dbReference>
<dbReference type="Pfam" id="PF13087">
    <property type="entry name" value="AAA_12"/>
    <property type="match status" value="1"/>
</dbReference>
<evidence type="ECO:0000259" key="22">
    <source>
        <dbReference type="Pfam" id="PF13086"/>
    </source>
</evidence>
<dbReference type="GO" id="GO:0005634">
    <property type="term" value="C:nucleus"/>
    <property type="evidence" value="ECO:0007669"/>
    <property type="project" value="UniProtKB-SubCell"/>
</dbReference>
<accession>A0AA38CHJ9</accession>
<dbReference type="GO" id="GO:0003677">
    <property type="term" value="F:DNA binding"/>
    <property type="evidence" value="ECO:0007669"/>
    <property type="project" value="UniProtKB-UniRule"/>
</dbReference>
<keyword evidence="14 19" id="KW-0238">DNA-binding</keyword>
<dbReference type="InterPro" id="IPR041679">
    <property type="entry name" value="DNA2/NAM7-like_C"/>
</dbReference>
<keyword evidence="16 19" id="KW-0539">Nucleus</keyword>
<dbReference type="Proteomes" id="UP000824469">
    <property type="component" value="Unassembled WGS sequence"/>
</dbReference>
<keyword evidence="11 19" id="KW-0067">ATP-binding</keyword>
<dbReference type="OMA" id="ETYMFEK"/>
<dbReference type="Gene3D" id="3.90.320.10">
    <property type="match status" value="1"/>
</dbReference>
<keyword evidence="15 19" id="KW-0234">DNA repair</keyword>
<evidence type="ECO:0000256" key="13">
    <source>
        <dbReference type="ARBA" id="ARBA00023014"/>
    </source>
</evidence>
<dbReference type="PANTHER" id="PTHR10887:SF433">
    <property type="entry name" value="DNA REPLICATION ATP-DEPENDENT HELICASE_NUCLEASE DNA2"/>
    <property type="match status" value="1"/>
</dbReference>
<dbReference type="InterPro" id="IPR011604">
    <property type="entry name" value="PDDEXK-like_dom_sf"/>
</dbReference>
<feature type="domain" description="DNA2/NAM7 helicase helicase" evidence="22">
    <location>
        <begin position="641"/>
        <end position="707"/>
    </location>
</feature>
<dbReference type="InterPro" id="IPR045055">
    <property type="entry name" value="DNA2/NAM7-like"/>
</dbReference>
<keyword evidence="6 19" id="KW-0479">Metal-binding</keyword>
<proteinExistence type="inferred from homology"/>
<evidence type="ECO:0000313" key="25">
    <source>
        <dbReference type="Proteomes" id="UP000824469"/>
    </source>
</evidence>
<evidence type="ECO:0000256" key="14">
    <source>
        <dbReference type="ARBA" id="ARBA00023125"/>
    </source>
</evidence>
<dbReference type="GO" id="GO:0033567">
    <property type="term" value="P:DNA replication, Okazaki fragment processing"/>
    <property type="evidence" value="ECO:0007669"/>
    <property type="project" value="UniProtKB-UniRule"/>
</dbReference>
<keyword evidence="9 19" id="KW-0378">Hydrolase</keyword>
<keyword evidence="25" id="KW-1185">Reference proteome</keyword>
<dbReference type="InterPro" id="IPR027417">
    <property type="entry name" value="P-loop_NTPase"/>
</dbReference>
<evidence type="ECO:0000256" key="16">
    <source>
        <dbReference type="ARBA" id="ARBA00023242"/>
    </source>
</evidence>
<gene>
    <name evidence="24" type="ORF">KI387_029019</name>
</gene>
<dbReference type="GO" id="GO:0071932">
    <property type="term" value="P:replication fork reversal"/>
    <property type="evidence" value="ECO:0007669"/>
    <property type="project" value="TreeGrafter"/>
</dbReference>
<dbReference type="InterPro" id="IPR014808">
    <property type="entry name" value="DNA_replication_fac_Dna2_N"/>
</dbReference>
<dbReference type="GO" id="GO:0005694">
    <property type="term" value="C:chromosome"/>
    <property type="evidence" value="ECO:0007669"/>
    <property type="project" value="UniProtKB-SubCell"/>
</dbReference>
<evidence type="ECO:0000256" key="9">
    <source>
        <dbReference type="ARBA" id="ARBA00022801"/>
    </source>
</evidence>
<dbReference type="InterPro" id="IPR047187">
    <property type="entry name" value="SF1_C_Upf1"/>
</dbReference>
<dbReference type="Pfam" id="PF08696">
    <property type="entry name" value="Dna2"/>
    <property type="match status" value="1"/>
</dbReference>
<evidence type="ECO:0000256" key="8">
    <source>
        <dbReference type="ARBA" id="ARBA00022763"/>
    </source>
</evidence>
<evidence type="ECO:0000256" key="6">
    <source>
        <dbReference type="ARBA" id="ARBA00022723"/>
    </source>
</evidence>
<dbReference type="GO" id="GO:0017116">
    <property type="term" value="F:single-stranded DNA helicase activity"/>
    <property type="evidence" value="ECO:0007669"/>
    <property type="project" value="UniProtKB-UniRule"/>
</dbReference>
<dbReference type="Pfam" id="PF13086">
    <property type="entry name" value="AAA_11"/>
    <property type="match status" value="2"/>
</dbReference>
<evidence type="ECO:0000313" key="24">
    <source>
        <dbReference type="EMBL" id="KAH9297337.1"/>
    </source>
</evidence>
<dbReference type="GO" id="GO:0051539">
    <property type="term" value="F:4 iron, 4 sulfur cluster binding"/>
    <property type="evidence" value="ECO:0007669"/>
    <property type="project" value="UniProtKB-UniRule"/>
</dbReference>
<comment type="cofactor">
    <cofactor evidence="1">
        <name>[4Fe-4S] cluster</name>
        <dbReference type="ChEBI" id="CHEBI:49883"/>
    </cofactor>
</comment>